<keyword evidence="3" id="KW-1185">Reference proteome</keyword>
<reference evidence="3" key="1">
    <citation type="submission" date="2017-05" db="EMBL/GenBank/DDBJ databases">
        <title>Physiological properties and genetic analysis related to exopolysaccharide production of fresh-water unicellular cyanobacterium Aphanothece sacrum, Suizenji Nori, that has been cultured as a food source in Japan.</title>
        <authorList>
            <person name="Kanesaki Y."/>
            <person name="Yoshikawa S."/>
            <person name="Ohki K."/>
        </authorList>
    </citation>
    <scope>NUCLEOTIDE SEQUENCE [LARGE SCALE GENOMIC DNA]</scope>
    <source>
        <strain evidence="3">FPU1</strain>
    </source>
</reference>
<name>A0A401IL32_APHSA</name>
<proteinExistence type="predicted"/>
<evidence type="ECO:0000313" key="2">
    <source>
        <dbReference type="EMBL" id="GBF81960.1"/>
    </source>
</evidence>
<dbReference type="Proteomes" id="UP000287247">
    <property type="component" value="Unassembled WGS sequence"/>
</dbReference>
<evidence type="ECO:0000313" key="3">
    <source>
        <dbReference type="Proteomes" id="UP000287247"/>
    </source>
</evidence>
<dbReference type="EMBL" id="BDQK01000014">
    <property type="protein sequence ID" value="GBF81960.1"/>
    <property type="molecule type" value="Genomic_DNA"/>
</dbReference>
<dbReference type="AlphaFoldDB" id="A0A401IL32"/>
<gene>
    <name evidence="2" type="ORF">AsFPU1_3383</name>
</gene>
<feature type="region of interest" description="Disordered" evidence="1">
    <location>
        <begin position="41"/>
        <end position="71"/>
    </location>
</feature>
<organism evidence="2 3">
    <name type="scientific">Aphanothece sacrum FPU1</name>
    <dbReference type="NCBI Taxonomy" id="1920663"/>
    <lineage>
        <taxon>Bacteria</taxon>
        <taxon>Bacillati</taxon>
        <taxon>Cyanobacteriota</taxon>
        <taxon>Cyanophyceae</taxon>
        <taxon>Oscillatoriophycideae</taxon>
        <taxon>Chroococcales</taxon>
        <taxon>Aphanothecaceae</taxon>
        <taxon>Aphanothece</taxon>
    </lineage>
</organism>
<comment type="caution">
    <text evidence="2">The sequence shown here is derived from an EMBL/GenBank/DDBJ whole genome shotgun (WGS) entry which is preliminary data.</text>
</comment>
<sequence length="71" mass="8547">MRSLMETQELKNLIKESVREVLREERLLLCNMLMPYVSDQEQQELDTELGKPQDYENEELTDMTDWLKNDP</sequence>
<evidence type="ECO:0000256" key="1">
    <source>
        <dbReference type="SAM" id="MobiDB-lite"/>
    </source>
</evidence>
<accession>A0A401IL32</accession>
<protein>
    <submittedName>
        <fullName evidence="2">Uncharacterized protein</fullName>
    </submittedName>
</protein>